<keyword evidence="7" id="KW-0547">Nucleotide-binding</keyword>
<dbReference type="InterPro" id="IPR004358">
    <property type="entry name" value="Sig_transdc_His_kin-like_C"/>
</dbReference>
<dbReference type="GO" id="GO:0016036">
    <property type="term" value="P:cellular response to phosphate starvation"/>
    <property type="evidence" value="ECO:0007669"/>
    <property type="project" value="TreeGrafter"/>
</dbReference>
<evidence type="ECO:0000256" key="8">
    <source>
        <dbReference type="ARBA" id="ARBA00022777"/>
    </source>
</evidence>
<dbReference type="EC" id="2.7.13.3" evidence="3"/>
<evidence type="ECO:0000256" key="11">
    <source>
        <dbReference type="ARBA" id="ARBA00023012"/>
    </source>
</evidence>
<accession>A0A4P8ICL6</accession>
<dbReference type="Pfam" id="PF02518">
    <property type="entry name" value="HATPase_c"/>
    <property type="match status" value="1"/>
</dbReference>
<dbReference type="GO" id="GO:0004721">
    <property type="term" value="F:phosphoprotein phosphatase activity"/>
    <property type="evidence" value="ECO:0007669"/>
    <property type="project" value="TreeGrafter"/>
</dbReference>
<dbReference type="KEGG" id="arf:AR1Y2_1762"/>
<keyword evidence="15" id="KW-0813">Transport</keyword>
<keyword evidence="10" id="KW-1133">Transmembrane helix</keyword>
<dbReference type="SMART" id="SM00388">
    <property type="entry name" value="HisKA"/>
    <property type="match status" value="1"/>
</dbReference>
<keyword evidence="15" id="KW-0407">Ion channel</keyword>
<keyword evidence="11" id="KW-0902">Two-component regulatory system</keyword>
<evidence type="ECO:0000256" key="12">
    <source>
        <dbReference type="ARBA" id="ARBA00023136"/>
    </source>
</evidence>
<dbReference type="SUPFAM" id="SSF47384">
    <property type="entry name" value="Homodimeric domain of signal transducing histidine kinase"/>
    <property type="match status" value="1"/>
</dbReference>
<dbReference type="GO" id="GO:0005524">
    <property type="term" value="F:ATP binding"/>
    <property type="evidence" value="ECO:0007669"/>
    <property type="project" value="UniProtKB-KW"/>
</dbReference>
<evidence type="ECO:0000256" key="13">
    <source>
        <dbReference type="SAM" id="Coils"/>
    </source>
</evidence>
<evidence type="ECO:0000256" key="7">
    <source>
        <dbReference type="ARBA" id="ARBA00022741"/>
    </source>
</evidence>
<evidence type="ECO:0000256" key="10">
    <source>
        <dbReference type="ARBA" id="ARBA00022989"/>
    </source>
</evidence>
<dbReference type="SMART" id="SM00387">
    <property type="entry name" value="HATPase_c"/>
    <property type="match status" value="1"/>
</dbReference>
<evidence type="ECO:0000256" key="9">
    <source>
        <dbReference type="ARBA" id="ARBA00022840"/>
    </source>
</evidence>
<keyword evidence="16" id="KW-1185">Reference proteome</keyword>
<dbReference type="PROSITE" id="PS50109">
    <property type="entry name" value="HIS_KIN"/>
    <property type="match status" value="1"/>
</dbReference>
<keyword evidence="6" id="KW-0812">Transmembrane</keyword>
<keyword evidence="5 15" id="KW-0808">Transferase</keyword>
<evidence type="ECO:0000313" key="15">
    <source>
        <dbReference type="EMBL" id="QCP35216.1"/>
    </source>
</evidence>
<dbReference type="GO" id="GO:0034220">
    <property type="term" value="P:monoatomic ion transmembrane transport"/>
    <property type="evidence" value="ECO:0007669"/>
    <property type="project" value="UniProtKB-KW"/>
</dbReference>
<name>A0A4P8ICL6_9FIRM</name>
<feature type="coiled-coil region" evidence="13">
    <location>
        <begin position="27"/>
        <end position="89"/>
    </location>
</feature>
<proteinExistence type="predicted"/>
<dbReference type="InterPro" id="IPR050351">
    <property type="entry name" value="BphY/WalK/GraS-like"/>
</dbReference>
<dbReference type="RefSeq" id="WP_137328630.1">
    <property type="nucleotide sequence ID" value="NZ_CP040058.1"/>
</dbReference>
<dbReference type="SUPFAM" id="SSF55874">
    <property type="entry name" value="ATPase domain of HSP90 chaperone/DNA topoisomerase II/histidine kinase"/>
    <property type="match status" value="1"/>
</dbReference>
<dbReference type="PRINTS" id="PR00344">
    <property type="entry name" value="BCTRLSENSOR"/>
</dbReference>
<dbReference type="InterPro" id="IPR003594">
    <property type="entry name" value="HATPase_dom"/>
</dbReference>
<dbReference type="EMBL" id="CP040058">
    <property type="protein sequence ID" value="QCP35216.1"/>
    <property type="molecule type" value="Genomic_DNA"/>
</dbReference>
<protein>
    <recommendedName>
        <fullName evidence="3">histidine kinase</fullName>
        <ecNumber evidence="3">2.7.13.3</ecNumber>
    </recommendedName>
</protein>
<comment type="catalytic activity">
    <reaction evidence="1">
        <text>ATP + protein L-histidine = ADP + protein N-phospho-L-histidine.</text>
        <dbReference type="EC" id="2.7.13.3"/>
    </reaction>
</comment>
<evidence type="ECO:0000256" key="1">
    <source>
        <dbReference type="ARBA" id="ARBA00000085"/>
    </source>
</evidence>
<dbReference type="GO" id="GO:0005886">
    <property type="term" value="C:plasma membrane"/>
    <property type="evidence" value="ECO:0007669"/>
    <property type="project" value="TreeGrafter"/>
</dbReference>
<dbReference type="Gene3D" id="1.10.287.130">
    <property type="match status" value="1"/>
</dbReference>
<evidence type="ECO:0000313" key="16">
    <source>
        <dbReference type="Proteomes" id="UP000298653"/>
    </source>
</evidence>
<dbReference type="InterPro" id="IPR036097">
    <property type="entry name" value="HisK_dim/P_sf"/>
</dbReference>
<keyword evidence="4" id="KW-0597">Phosphoprotein</keyword>
<keyword evidence="15" id="KW-0406">Ion transport</keyword>
<evidence type="ECO:0000256" key="5">
    <source>
        <dbReference type="ARBA" id="ARBA00022679"/>
    </source>
</evidence>
<evidence type="ECO:0000259" key="14">
    <source>
        <dbReference type="PROSITE" id="PS50109"/>
    </source>
</evidence>
<reference evidence="15 16" key="1">
    <citation type="submission" date="2019-05" db="EMBL/GenBank/DDBJ databases">
        <title>Complete genome sequencing of Anaerostipes rhamnosivorans.</title>
        <authorList>
            <person name="Bui T.P.N."/>
            <person name="de Vos W.M."/>
        </authorList>
    </citation>
    <scope>NUCLEOTIDE SEQUENCE [LARGE SCALE GENOMIC DNA]</scope>
    <source>
        <strain evidence="15 16">1y2</strain>
    </source>
</reference>
<dbReference type="OrthoDB" id="9792991at2"/>
<dbReference type="AlphaFoldDB" id="A0A4P8ICL6"/>
<comment type="subcellular location">
    <subcellularLocation>
        <location evidence="2">Membrane</location>
    </subcellularLocation>
</comment>
<feature type="domain" description="Histidine kinase" evidence="14">
    <location>
        <begin position="96"/>
        <end position="310"/>
    </location>
</feature>
<dbReference type="FunFam" id="3.30.565.10:FF:000013">
    <property type="entry name" value="Two-component sensor histidine kinase"/>
    <property type="match status" value="1"/>
</dbReference>
<dbReference type="GO" id="GO:0000155">
    <property type="term" value="F:phosphorelay sensor kinase activity"/>
    <property type="evidence" value="ECO:0007669"/>
    <property type="project" value="InterPro"/>
</dbReference>
<evidence type="ECO:0000256" key="3">
    <source>
        <dbReference type="ARBA" id="ARBA00012438"/>
    </source>
</evidence>
<dbReference type="Pfam" id="PF00512">
    <property type="entry name" value="HisKA"/>
    <property type="match status" value="1"/>
</dbReference>
<evidence type="ECO:0000256" key="6">
    <source>
        <dbReference type="ARBA" id="ARBA00022692"/>
    </source>
</evidence>
<dbReference type="CDD" id="cd00082">
    <property type="entry name" value="HisKA"/>
    <property type="match status" value="1"/>
</dbReference>
<dbReference type="InterPro" id="IPR036890">
    <property type="entry name" value="HATPase_C_sf"/>
</dbReference>
<sequence length="311" mass="35382">MTMPILYILVVLTLLFAVFFTAEYFRYKNQTKNIAELTRQLDRILTEDTDEKVMSFTGSAEIADLICQMNRLLEDRQKVKADYKKAEIASKKMLSNVSHDIKTPLTVILGYLEIMSNQPGENKTALKKIQRKATQLMELINEFFTLSKIEAGDTDLTMSKLSINEILRQNVVDFYNILTAKDFDVEIDIPEKDVFVYGNEDAISRILFNLITNVIRYGSDGSYLGVRLREEESTVFINVTDKGKGIAKENLSHVFDRLYTLDDSRNKNMGGNGLGLTIAKALAVRMGGNLSLQSIPYEKTTFTLQLNKFNY</sequence>
<keyword evidence="12" id="KW-0472">Membrane</keyword>
<dbReference type="Gene3D" id="3.30.565.10">
    <property type="entry name" value="Histidine kinase-like ATPase, C-terminal domain"/>
    <property type="match status" value="1"/>
</dbReference>
<evidence type="ECO:0000256" key="4">
    <source>
        <dbReference type="ARBA" id="ARBA00022553"/>
    </source>
</evidence>
<keyword evidence="8 15" id="KW-0418">Kinase</keyword>
<dbReference type="PANTHER" id="PTHR45453">
    <property type="entry name" value="PHOSPHATE REGULON SENSOR PROTEIN PHOR"/>
    <property type="match status" value="1"/>
</dbReference>
<dbReference type="InterPro" id="IPR005467">
    <property type="entry name" value="His_kinase_dom"/>
</dbReference>
<dbReference type="PANTHER" id="PTHR45453:SF1">
    <property type="entry name" value="PHOSPHATE REGULON SENSOR PROTEIN PHOR"/>
    <property type="match status" value="1"/>
</dbReference>
<dbReference type="InterPro" id="IPR003661">
    <property type="entry name" value="HisK_dim/P_dom"/>
</dbReference>
<keyword evidence="13" id="KW-0175">Coiled coil</keyword>
<dbReference type="Proteomes" id="UP000298653">
    <property type="component" value="Chromosome"/>
</dbReference>
<gene>
    <name evidence="15" type="ORF">AR1Y2_1762</name>
</gene>
<organism evidence="15 16">
    <name type="scientific">Anaerostipes rhamnosivorans</name>
    <dbReference type="NCBI Taxonomy" id="1229621"/>
    <lineage>
        <taxon>Bacteria</taxon>
        <taxon>Bacillati</taxon>
        <taxon>Bacillota</taxon>
        <taxon>Clostridia</taxon>
        <taxon>Lachnospirales</taxon>
        <taxon>Lachnospiraceae</taxon>
        <taxon>Anaerostipes</taxon>
    </lineage>
</organism>
<keyword evidence="9" id="KW-0067">ATP-binding</keyword>
<evidence type="ECO:0000256" key="2">
    <source>
        <dbReference type="ARBA" id="ARBA00004370"/>
    </source>
</evidence>